<protein>
    <recommendedName>
        <fullName evidence="9">Chloride channel</fullName>
    </recommendedName>
</protein>
<dbReference type="RefSeq" id="XP_002788097.1">
    <property type="nucleotide sequence ID" value="XM_002788051.1"/>
</dbReference>
<keyword evidence="2 6" id="KW-0812">Transmembrane</keyword>
<evidence type="ECO:0000256" key="6">
    <source>
        <dbReference type="SAM" id="Phobius"/>
    </source>
</evidence>
<comment type="subcellular location">
    <subcellularLocation>
        <location evidence="1">Membrane</location>
        <topology evidence="1">Multi-pass membrane protein</topology>
    </subcellularLocation>
</comment>
<dbReference type="PANTHER" id="PTHR45720:SF10">
    <property type="entry name" value="CHLORIDE CHANNEL PROTEIN 2"/>
    <property type="match status" value="1"/>
</dbReference>
<dbReference type="GO" id="GO:0005247">
    <property type="term" value="F:voltage-gated chloride channel activity"/>
    <property type="evidence" value="ECO:0007669"/>
    <property type="project" value="TreeGrafter"/>
</dbReference>
<keyword evidence="8" id="KW-1185">Reference proteome</keyword>
<dbReference type="Pfam" id="PF00654">
    <property type="entry name" value="Voltage_CLC"/>
    <property type="match status" value="1"/>
</dbReference>
<dbReference type="GO" id="GO:0016020">
    <property type="term" value="C:membrane"/>
    <property type="evidence" value="ECO:0007669"/>
    <property type="project" value="UniProtKB-SubCell"/>
</dbReference>
<reference evidence="7 8" key="1">
    <citation type="submission" date="2008-07" db="EMBL/GenBank/DDBJ databases">
        <authorList>
            <person name="El-Sayed N."/>
            <person name="Caler E."/>
            <person name="Inman J."/>
            <person name="Amedeo P."/>
            <person name="Hass B."/>
            <person name="Wortman J."/>
        </authorList>
    </citation>
    <scope>NUCLEOTIDE SEQUENCE [LARGE SCALE GENOMIC DNA]</scope>
    <source>
        <strain evidence="8">ATCC 50983 / TXsc</strain>
    </source>
</reference>
<dbReference type="EMBL" id="GG670888">
    <property type="protein sequence ID" value="EER19893.1"/>
    <property type="molecule type" value="Genomic_DNA"/>
</dbReference>
<evidence type="ECO:0000256" key="2">
    <source>
        <dbReference type="ARBA" id="ARBA00022692"/>
    </source>
</evidence>
<name>C5K6H3_PERM5</name>
<evidence type="ECO:0000256" key="3">
    <source>
        <dbReference type="ARBA" id="ARBA00022737"/>
    </source>
</evidence>
<proteinExistence type="predicted"/>
<feature type="transmembrane region" description="Helical" evidence="6">
    <location>
        <begin position="104"/>
        <end position="125"/>
    </location>
</feature>
<feature type="transmembrane region" description="Helical" evidence="6">
    <location>
        <begin position="159"/>
        <end position="190"/>
    </location>
</feature>
<organism evidence="8">
    <name type="scientific">Perkinsus marinus (strain ATCC 50983 / TXsc)</name>
    <dbReference type="NCBI Taxonomy" id="423536"/>
    <lineage>
        <taxon>Eukaryota</taxon>
        <taxon>Sar</taxon>
        <taxon>Alveolata</taxon>
        <taxon>Perkinsozoa</taxon>
        <taxon>Perkinsea</taxon>
        <taxon>Perkinsida</taxon>
        <taxon>Perkinsidae</taxon>
        <taxon>Perkinsus</taxon>
    </lineage>
</organism>
<accession>C5K6H3</accession>
<dbReference type="InterPro" id="IPR050970">
    <property type="entry name" value="Cl_channel_volt-gated"/>
</dbReference>
<dbReference type="InParanoid" id="C5K6H3"/>
<dbReference type="OrthoDB" id="44789at2759"/>
<gene>
    <name evidence="7" type="ORF">Pmar_PMAR006785</name>
</gene>
<sequence>MPSDTPWSRGGHNAMAITDLFGTYDDVPPNARLGLGTATREKGSLFTTSSRRLSFRRRLGFTLSTIRISEWTLLTLLGVITALVAIAVEYCVAHIFELRAEGPLWVYFLTGPFLVVAAVGCVQFGSPAAVGSGMPQMKVTLVGEEIPNLLTLRTLVSKVFGLGCGLAAGLTIGSEGPFVHVSGCIANALSRYLPAKRFRRYFTYETFRLQLLAVAVSTGVTATFGAPVGGVIFAVEVTAVYFFVSNLSRAFYSSICCVLIYRVTRESGLVDLFEVEDMPDWKLHWELIIFCILSAVCGVLAGLLVYCIGYINRYTTKLPSLWRFIWAVCVVSAIAGISCGLPVLQRLDKKLLTLLFSAEEDPAADYYHTMHSVGELAVSHIPAGVFTPSFVIGALCGRFTGVVMHELFPDADLASPALYSLIGAVSVTAGVTRTVSVAVIAFELTAQIHNMTPILLCTLISYTVSAMLTISIYDVLLHLRNLPYLPHLRKSDLYHHVCRDLMIPINTAFCIFEGSPHGLEVPLIDAYDASRRLPKGCDKVPVVEYVAGHEPMIVLRGRLA</sequence>
<dbReference type="SUPFAM" id="SSF81340">
    <property type="entry name" value="Clc chloride channel"/>
    <property type="match status" value="1"/>
</dbReference>
<dbReference type="InterPro" id="IPR014743">
    <property type="entry name" value="Cl-channel_core"/>
</dbReference>
<dbReference type="Proteomes" id="UP000007800">
    <property type="component" value="Unassembled WGS sequence"/>
</dbReference>
<keyword evidence="4 6" id="KW-1133">Transmembrane helix</keyword>
<evidence type="ECO:0000256" key="4">
    <source>
        <dbReference type="ARBA" id="ARBA00022989"/>
    </source>
</evidence>
<evidence type="ECO:0000256" key="5">
    <source>
        <dbReference type="ARBA" id="ARBA00023136"/>
    </source>
</evidence>
<dbReference type="PRINTS" id="PR00762">
    <property type="entry name" value="CLCHANNEL"/>
</dbReference>
<evidence type="ECO:0008006" key="9">
    <source>
        <dbReference type="Google" id="ProtNLM"/>
    </source>
</evidence>
<feature type="transmembrane region" description="Helical" evidence="6">
    <location>
        <begin position="71"/>
        <end position="92"/>
    </location>
</feature>
<feature type="transmembrane region" description="Helical" evidence="6">
    <location>
        <begin position="211"/>
        <end position="244"/>
    </location>
</feature>
<keyword evidence="3" id="KW-0677">Repeat</keyword>
<evidence type="ECO:0000256" key="1">
    <source>
        <dbReference type="ARBA" id="ARBA00004141"/>
    </source>
</evidence>
<dbReference type="GeneID" id="9058557"/>
<keyword evidence="5 6" id="KW-0472">Membrane</keyword>
<feature type="transmembrane region" description="Helical" evidence="6">
    <location>
        <begin position="324"/>
        <end position="344"/>
    </location>
</feature>
<dbReference type="Gene3D" id="1.10.3080.10">
    <property type="entry name" value="Clc chloride channel"/>
    <property type="match status" value="1"/>
</dbReference>
<feature type="transmembrane region" description="Helical" evidence="6">
    <location>
        <begin position="287"/>
        <end position="312"/>
    </location>
</feature>
<feature type="transmembrane region" description="Helical" evidence="6">
    <location>
        <begin position="417"/>
        <end position="442"/>
    </location>
</feature>
<dbReference type="InterPro" id="IPR001807">
    <property type="entry name" value="ClC"/>
</dbReference>
<evidence type="ECO:0000313" key="8">
    <source>
        <dbReference type="Proteomes" id="UP000007800"/>
    </source>
</evidence>
<dbReference type="AlphaFoldDB" id="C5K6H3"/>
<evidence type="ECO:0000313" key="7">
    <source>
        <dbReference type="EMBL" id="EER19893.1"/>
    </source>
</evidence>
<feature type="transmembrane region" description="Helical" evidence="6">
    <location>
        <begin position="454"/>
        <end position="473"/>
    </location>
</feature>
<dbReference type="PANTHER" id="PTHR45720">
    <property type="entry name" value="CHLORIDE CHANNEL PROTEIN 2"/>
    <property type="match status" value="1"/>
</dbReference>